<dbReference type="OrthoDB" id="9777385at2"/>
<dbReference type="PANTHER" id="PTHR11014:SF63">
    <property type="entry name" value="METALLOPEPTIDASE, PUTATIVE (AFU_ORTHOLOGUE AFUA_6G09600)-RELATED"/>
    <property type="match status" value="1"/>
</dbReference>
<evidence type="ECO:0000259" key="3">
    <source>
        <dbReference type="Pfam" id="PF07687"/>
    </source>
</evidence>
<feature type="binding site" evidence="2">
    <location>
        <position position="167"/>
    </location>
    <ligand>
        <name>Mn(2+)</name>
        <dbReference type="ChEBI" id="CHEBI:29035"/>
        <label>2</label>
    </ligand>
</feature>
<accession>A0A4Z0F9S7</accession>
<evidence type="ECO:0000313" key="5">
    <source>
        <dbReference type="Proteomes" id="UP000297890"/>
    </source>
</evidence>
<feature type="domain" description="Peptidase M20 dimerisation" evidence="3">
    <location>
        <begin position="190"/>
        <end position="283"/>
    </location>
</feature>
<dbReference type="FunFam" id="3.30.70.360:FF:000001">
    <property type="entry name" value="N-acetyldiaminopimelate deacetylase"/>
    <property type="match status" value="1"/>
</dbReference>
<evidence type="ECO:0000256" key="2">
    <source>
        <dbReference type="PIRSR" id="PIRSR005962-1"/>
    </source>
</evidence>
<dbReference type="NCBIfam" id="TIGR01891">
    <property type="entry name" value="amidohydrolases"/>
    <property type="match status" value="1"/>
</dbReference>
<dbReference type="PIRSF" id="PIRSF005962">
    <property type="entry name" value="Pept_M20D_amidohydro"/>
    <property type="match status" value="1"/>
</dbReference>
<dbReference type="SUPFAM" id="SSF55031">
    <property type="entry name" value="Bacterial exopeptidase dimerisation domain"/>
    <property type="match status" value="1"/>
</dbReference>
<dbReference type="PANTHER" id="PTHR11014">
    <property type="entry name" value="PEPTIDASE M20 FAMILY MEMBER"/>
    <property type="match status" value="1"/>
</dbReference>
<dbReference type="GO" id="GO:0046872">
    <property type="term" value="F:metal ion binding"/>
    <property type="evidence" value="ECO:0007669"/>
    <property type="project" value="UniProtKB-KW"/>
</dbReference>
<name>A0A4Z0F9S7_9GAMM</name>
<feature type="binding site" evidence="2">
    <location>
        <position position="107"/>
    </location>
    <ligand>
        <name>Mn(2+)</name>
        <dbReference type="ChEBI" id="CHEBI:29035"/>
        <label>2</label>
    </ligand>
</feature>
<dbReference type="NCBIfam" id="NF038260">
    <property type="entry name" value="ectoine_DoeB_2"/>
    <property type="match status" value="1"/>
</dbReference>
<dbReference type="Gene3D" id="3.40.630.10">
    <property type="entry name" value="Zn peptidases"/>
    <property type="match status" value="1"/>
</dbReference>
<sequence>MVDVTQDNIATQSWGSLLESAVQLRHALHRRPELPWHERGTAIIIREHLSAAGIRWRECADTGTVATLAPNASGDPIALRADIDALPIHEQAAVDYRSEHIGCMHACGHDGHTATLFAALWWLKKHEDRLPAPVVVLFQPAEEGGHGARRMIEDGALQGVSCIYGWHNWPAIPYGKAVCPDGPVMSANGTFQIRVMGQGGHASQPEKCRDPVLAASAITLSLQQLVSRRLPPQAAAVVSVTSIDARSAETVIPDQASIGGSIRLARDGYRPTVEALIHSTAMETARAYGVEAQVTVLPRYGATINHATAAGAYRTALAEEFGAQWQCQDTLLPIMASEDFSYYLKEIPGAYALVGADDGAGHDLPCHSPRYVFNDHLIRHMGRVYARLAGAPVPD</sequence>
<keyword evidence="2" id="KW-0464">Manganese</keyword>
<reference evidence="4 5" key="1">
    <citation type="journal article" date="2019" name="ISME J.">
        <title>Candidatus Macondimonas diazotrophica, a novel gammaproteobacterial genus dominating crude-oil-contaminated coastal sediments.</title>
        <authorList>
            <person name="Karthikeyan S."/>
            <person name="Konstantinidis K."/>
        </authorList>
    </citation>
    <scope>NUCLEOTIDE SEQUENCE [LARGE SCALE GENOMIC DNA]</scope>
    <source>
        <strain evidence="4 5">KTK01</strain>
    </source>
</reference>
<dbReference type="Proteomes" id="UP000297890">
    <property type="component" value="Unassembled WGS sequence"/>
</dbReference>
<organism evidence="4 5">
    <name type="scientific">Candidatus Macondimonas diazotrophica</name>
    <dbReference type="NCBI Taxonomy" id="2305248"/>
    <lineage>
        <taxon>Bacteria</taxon>
        <taxon>Pseudomonadati</taxon>
        <taxon>Pseudomonadota</taxon>
        <taxon>Gammaproteobacteria</taxon>
        <taxon>Chromatiales</taxon>
        <taxon>Ectothiorhodospiraceae</taxon>
        <taxon>Candidatus Macondimonas</taxon>
    </lineage>
</organism>
<keyword evidence="1 4" id="KW-0378">Hydrolase</keyword>
<dbReference type="Gene3D" id="3.30.70.360">
    <property type="match status" value="1"/>
</dbReference>
<feature type="binding site" evidence="2">
    <location>
        <position position="143"/>
    </location>
    <ligand>
        <name>Mn(2+)</name>
        <dbReference type="ChEBI" id="CHEBI:29035"/>
        <label>2</label>
    </ligand>
</feature>
<dbReference type="InterPro" id="IPR036264">
    <property type="entry name" value="Bact_exopeptidase_dim_dom"/>
</dbReference>
<keyword evidence="2" id="KW-0479">Metal-binding</keyword>
<gene>
    <name evidence="4" type="ORF">E4680_08940</name>
</gene>
<dbReference type="Pfam" id="PF01546">
    <property type="entry name" value="Peptidase_M20"/>
    <property type="match status" value="1"/>
</dbReference>
<dbReference type="SUPFAM" id="SSF53187">
    <property type="entry name" value="Zn-dependent exopeptidases"/>
    <property type="match status" value="1"/>
</dbReference>
<dbReference type="EMBL" id="SRIO01000010">
    <property type="protein sequence ID" value="TFZ82355.1"/>
    <property type="molecule type" value="Genomic_DNA"/>
</dbReference>
<feature type="binding site" evidence="2">
    <location>
        <position position="109"/>
    </location>
    <ligand>
        <name>Mn(2+)</name>
        <dbReference type="ChEBI" id="CHEBI:29035"/>
        <label>2</label>
    </ligand>
</feature>
<feature type="binding site" evidence="2">
    <location>
        <position position="367"/>
    </location>
    <ligand>
        <name>Mn(2+)</name>
        <dbReference type="ChEBI" id="CHEBI:29035"/>
        <label>2</label>
    </ligand>
</feature>
<dbReference type="Pfam" id="PF07687">
    <property type="entry name" value="M20_dimer"/>
    <property type="match status" value="1"/>
</dbReference>
<comment type="caution">
    <text evidence="4">The sequence shown here is derived from an EMBL/GenBank/DDBJ whole genome shotgun (WGS) entry which is preliminary data.</text>
</comment>
<dbReference type="InterPro" id="IPR002933">
    <property type="entry name" value="Peptidase_M20"/>
</dbReference>
<evidence type="ECO:0000313" key="4">
    <source>
        <dbReference type="EMBL" id="TFZ82355.1"/>
    </source>
</evidence>
<dbReference type="InterPro" id="IPR017439">
    <property type="entry name" value="Amidohydrolase"/>
</dbReference>
<dbReference type="InterPro" id="IPR011650">
    <property type="entry name" value="Peptidase_M20_dimer"/>
</dbReference>
<protein>
    <submittedName>
        <fullName evidence="4">Amidohydrolase</fullName>
    </submittedName>
</protein>
<dbReference type="GO" id="GO:0050118">
    <property type="term" value="F:N-acetyldiaminopimelate deacetylase activity"/>
    <property type="evidence" value="ECO:0007669"/>
    <property type="project" value="UniProtKB-ARBA"/>
</dbReference>
<keyword evidence="5" id="KW-1185">Reference proteome</keyword>
<dbReference type="GO" id="GO:0019877">
    <property type="term" value="P:diaminopimelate biosynthetic process"/>
    <property type="evidence" value="ECO:0007669"/>
    <property type="project" value="UniProtKB-ARBA"/>
</dbReference>
<dbReference type="CDD" id="cd03886">
    <property type="entry name" value="M20_Acy1"/>
    <property type="match status" value="1"/>
</dbReference>
<dbReference type="AlphaFoldDB" id="A0A4Z0F9S7"/>
<evidence type="ECO:0000256" key="1">
    <source>
        <dbReference type="ARBA" id="ARBA00022801"/>
    </source>
</evidence>
<comment type="cofactor">
    <cofactor evidence="2">
        <name>Mn(2+)</name>
        <dbReference type="ChEBI" id="CHEBI:29035"/>
    </cofactor>
    <text evidence="2">The Mn(2+) ion enhances activity.</text>
</comment>
<proteinExistence type="predicted"/>
<dbReference type="RefSeq" id="WP_135282061.1">
    <property type="nucleotide sequence ID" value="NZ_SRIO01000010.1"/>
</dbReference>